<dbReference type="Gene3D" id="3.40.50.300">
    <property type="entry name" value="P-loop containing nucleotide triphosphate hydrolases"/>
    <property type="match status" value="1"/>
</dbReference>
<dbReference type="InterPro" id="IPR003439">
    <property type="entry name" value="ABC_transporter-like_ATP-bd"/>
</dbReference>
<accession>A0ABV3Y0W3</accession>
<evidence type="ECO:0000313" key="6">
    <source>
        <dbReference type="Proteomes" id="UP001560267"/>
    </source>
</evidence>
<dbReference type="InterPro" id="IPR027417">
    <property type="entry name" value="P-loop_NTPase"/>
</dbReference>
<evidence type="ECO:0000256" key="3">
    <source>
        <dbReference type="ARBA" id="ARBA00022840"/>
    </source>
</evidence>
<dbReference type="Proteomes" id="UP001560267">
    <property type="component" value="Unassembled WGS sequence"/>
</dbReference>
<sequence>MTGEEQDWLVRANQITKVFTTNGQGILALEEVDLTLRQGSFTSLIGPSGCGKSTLLRIVGSIETPSRGSLDQRQSPRIAFVFQDHALFPWLTVLDNVAFGLKMAGIATKERYRRSQLWIERVGLAGFERTFPNALSGGMRQRLSIARAFVTEPDVLLMDEPMGALDEQTRLLIQEDLIRLWEETRKTVLLVTHSIDEAILLGDRVVIMSRRPGRIKTILEVDLERPRSLHTMTDPRFVALKDTIISDLHDEVMASMDLR</sequence>
<evidence type="ECO:0000256" key="1">
    <source>
        <dbReference type="ARBA" id="ARBA00022448"/>
    </source>
</evidence>
<evidence type="ECO:0000256" key="2">
    <source>
        <dbReference type="ARBA" id="ARBA00022741"/>
    </source>
</evidence>
<comment type="caution">
    <text evidence="5">The sequence shown here is derived from an EMBL/GenBank/DDBJ whole genome shotgun (WGS) entry which is preliminary data.</text>
</comment>
<keyword evidence="1" id="KW-0813">Transport</keyword>
<dbReference type="PANTHER" id="PTHR42788">
    <property type="entry name" value="TAURINE IMPORT ATP-BINDING PROTEIN-RELATED"/>
    <property type="match status" value="1"/>
</dbReference>
<dbReference type="PROSITE" id="PS50893">
    <property type="entry name" value="ABC_TRANSPORTER_2"/>
    <property type="match status" value="1"/>
</dbReference>
<keyword evidence="3 5" id="KW-0067">ATP-binding</keyword>
<dbReference type="InterPro" id="IPR003593">
    <property type="entry name" value="AAA+_ATPase"/>
</dbReference>
<protein>
    <submittedName>
        <fullName evidence="5">ABC transporter ATP-binding protein</fullName>
    </submittedName>
</protein>
<dbReference type="Pfam" id="PF00005">
    <property type="entry name" value="ABC_tran"/>
    <property type="match status" value="1"/>
</dbReference>
<evidence type="ECO:0000313" key="5">
    <source>
        <dbReference type="EMBL" id="MEX6428885.1"/>
    </source>
</evidence>
<dbReference type="GO" id="GO:0005524">
    <property type="term" value="F:ATP binding"/>
    <property type="evidence" value="ECO:0007669"/>
    <property type="project" value="UniProtKB-KW"/>
</dbReference>
<organism evidence="5 6">
    <name type="scientific">Ferrimicrobium acidiphilum</name>
    <dbReference type="NCBI Taxonomy" id="121039"/>
    <lineage>
        <taxon>Bacteria</taxon>
        <taxon>Bacillati</taxon>
        <taxon>Actinomycetota</taxon>
        <taxon>Acidimicrobiia</taxon>
        <taxon>Acidimicrobiales</taxon>
        <taxon>Acidimicrobiaceae</taxon>
        <taxon>Ferrimicrobium</taxon>
    </lineage>
</organism>
<dbReference type="InterPro" id="IPR017871">
    <property type="entry name" value="ABC_transporter-like_CS"/>
</dbReference>
<keyword evidence="6" id="KW-1185">Reference proteome</keyword>
<proteinExistence type="predicted"/>
<dbReference type="SUPFAM" id="SSF52540">
    <property type="entry name" value="P-loop containing nucleoside triphosphate hydrolases"/>
    <property type="match status" value="1"/>
</dbReference>
<gene>
    <name evidence="5" type="ORF">AB6A68_03415</name>
</gene>
<feature type="domain" description="ABC transporter" evidence="4">
    <location>
        <begin position="10"/>
        <end position="235"/>
    </location>
</feature>
<dbReference type="PANTHER" id="PTHR42788:SF13">
    <property type="entry name" value="ALIPHATIC SULFONATES IMPORT ATP-BINDING PROTEIN SSUB"/>
    <property type="match status" value="1"/>
</dbReference>
<keyword evidence="2" id="KW-0547">Nucleotide-binding</keyword>
<dbReference type="InterPro" id="IPR050166">
    <property type="entry name" value="ABC_transporter_ATP-bind"/>
</dbReference>
<name>A0ABV3Y0W3_9ACTN</name>
<dbReference type="EMBL" id="JBFSHR010000007">
    <property type="protein sequence ID" value="MEX6428885.1"/>
    <property type="molecule type" value="Genomic_DNA"/>
</dbReference>
<evidence type="ECO:0000259" key="4">
    <source>
        <dbReference type="PROSITE" id="PS50893"/>
    </source>
</evidence>
<dbReference type="PROSITE" id="PS00211">
    <property type="entry name" value="ABC_TRANSPORTER_1"/>
    <property type="match status" value="1"/>
</dbReference>
<dbReference type="RefSeq" id="WP_298386645.1">
    <property type="nucleotide sequence ID" value="NZ_JBFSHR010000007.1"/>
</dbReference>
<dbReference type="CDD" id="cd03293">
    <property type="entry name" value="ABC_NrtD_SsuB_transporters"/>
    <property type="match status" value="1"/>
</dbReference>
<dbReference type="SMART" id="SM00382">
    <property type="entry name" value="AAA"/>
    <property type="match status" value="1"/>
</dbReference>
<reference evidence="5 6" key="1">
    <citation type="submission" date="2024-07" db="EMBL/GenBank/DDBJ databases">
        <title>Draft Genome Sequence of Ferrimicrobium acidiphilum Strain YE2023, Isolated from a Pulp of Bioleach Reactor.</title>
        <authorList>
            <person name="Elkina Y.A."/>
            <person name="Bulaeva A.G."/>
            <person name="Beletsky A.V."/>
            <person name="Mardanov A.V."/>
        </authorList>
    </citation>
    <scope>NUCLEOTIDE SEQUENCE [LARGE SCALE GENOMIC DNA]</scope>
    <source>
        <strain evidence="5 6">YE2023</strain>
    </source>
</reference>